<gene>
    <name evidence="3" type="ORF">HHL15_19035</name>
</gene>
<dbReference type="Gene3D" id="3.40.50.150">
    <property type="entry name" value="Vaccinia Virus protein VP39"/>
    <property type="match status" value="1"/>
</dbReference>
<feature type="transmembrane region" description="Helical" evidence="2">
    <location>
        <begin position="100"/>
        <end position="118"/>
    </location>
</feature>
<evidence type="ECO:0000313" key="3">
    <source>
        <dbReference type="EMBL" id="NML27856.1"/>
    </source>
</evidence>
<dbReference type="EMBL" id="JABBGA010000019">
    <property type="protein sequence ID" value="NML27856.1"/>
    <property type="molecule type" value="Genomic_DNA"/>
</dbReference>
<dbReference type="SUPFAM" id="SSF53335">
    <property type="entry name" value="S-adenosyl-L-methionine-dependent methyltransferases"/>
    <property type="match status" value="1"/>
</dbReference>
<keyword evidence="1" id="KW-0620">Polyamine biosynthesis</keyword>
<evidence type="ECO:0000256" key="1">
    <source>
        <dbReference type="ARBA" id="ARBA00023115"/>
    </source>
</evidence>
<keyword evidence="4" id="KW-1185">Reference proteome</keyword>
<dbReference type="NCBIfam" id="NF037959">
    <property type="entry name" value="MFS_SpdSyn"/>
    <property type="match status" value="1"/>
</dbReference>
<dbReference type="RefSeq" id="WP_169147390.1">
    <property type="nucleotide sequence ID" value="NZ_JABBGA010000019.1"/>
</dbReference>
<accession>A0A848GAM6</accession>
<keyword evidence="2" id="KW-1133">Transmembrane helix</keyword>
<feature type="transmembrane region" description="Helical" evidence="2">
    <location>
        <begin position="35"/>
        <end position="56"/>
    </location>
</feature>
<name>A0A848GAM6_9RHOO</name>
<organism evidence="3 4">
    <name type="scientific">Zoogloea dura</name>
    <dbReference type="NCBI Taxonomy" id="2728840"/>
    <lineage>
        <taxon>Bacteria</taxon>
        <taxon>Pseudomonadati</taxon>
        <taxon>Pseudomonadota</taxon>
        <taxon>Betaproteobacteria</taxon>
        <taxon>Rhodocyclales</taxon>
        <taxon>Zoogloeaceae</taxon>
        <taxon>Zoogloea</taxon>
    </lineage>
</organism>
<feature type="transmembrane region" description="Helical" evidence="2">
    <location>
        <begin position="165"/>
        <end position="183"/>
    </location>
</feature>
<reference evidence="3 4" key="1">
    <citation type="submission" date="2020-04" db="EMBL/GenBank/DDBJ databases">
        <title>Zoogloea sp. G-4-1-14 isolated from soil.</title>
        <authorList>
            <person name="Dahal R.H."/>
        </authorList>
    </citation>
    <scope>NUCLEOTIDE SEQUENCE [LARGE SCALE GENOMIC DNA]</scope>
    <source>
        <strain evidence="3 4">G-4-1-14</strain>
    </source>
</reference>
<dbReference type="GO" id="GO:0006596">
    <property type="term" value="P:polyamine biosynthetic process"/>
    <property type="evidence" value="ECO:0007669"/>
    <property type="project" value="UniProtKB-KW"/>
</dbReference>
<dbReference type="InterPro" id="IPR029063">
    <property type="entry name" value="SAM-dependent_MTases_sf"/>
</dbReference>
<dbReference type="CDD" id="cd02440">
    <property type="entry name" value="AdoMet_MTases"/>
    <property type="match status" value="1"/>
</dbReference>
<dbReference type="PANTHER" id="PTHR43317:SF1">
    <property type="entry name" value="THERMOSPERMINE SYNTHASE ACAULIS5"/>
    <property type="match status" value="1"/>
</dbReference>
<sequence>MPVPLLYLIVFIEGFCSLGAEVIALRRLVPHVGSAIVVTAPTIGLFLLALALGYAAGGRVAERFTAVVARNFLVSAALVGIGLSRVVVDGLFAHLQPAGVAYLLFVGGVLCPVAWLLGQTVPVLTNLMKHMRTGEASGHALYWSTLGSFLGSVSLALVVMQWLGVSVAVLVCALLLAVGSLLLDGRAWRKSVLALAAGGIALAINLFPPTEVADTAYADYAVRPVAVQDRVDPRAFFVNNSLASLIDAGEPPHYARYVQHLRHILLDELGLKGKDILVLGAGGFTLSHREPANRYTYVDIDPDIRTIAETRFLREPIRGEFIVDDARRHVRETPHRYDAVVVDVFSSHTSIPGHLVTREFWRDTRRALKPDGLLLANLILDGRLETPYARNLLATIEAEYGRCGVDVLHRGKPLSNVIVSCQASGRPGVAEAYTDEVNRADVDLARSR</sequence>
<feature type="transmembrane region" description="Helical" evidence="2">
    <location>
        <begin position="68"/>
        <end position="88"/>
    </location>
</feature>
<keyword evidence="2" id="KW-0812">Transmembrane</keyword>
<evidence type="ECO:0000313" key="4">
    <source>
        <dbReference type="Proteomes" id="UP000580043"/>
    </source>
</evidence>
<protein>
    <submittedName>
        <fullName evidence="3">Fused MFS/spermidine synthase</fullName>
    </submittedName>
</protein>
<evidence type="ECO:0000256" key="2">
    <source>
        <dbReference type="SAM" id="Phobius"/>
    </source>
</evidence>
<dbReference type="AlphaFoldDB" id="A0A848GAM6"/>
<comment type="caution">
    <text evidence="3">The sequence shown here is derived from an EMBL/GenBank/DDBJ whole genome shotgun (WGS) entry which is preliminary data.</text>
</comment>
<feature type="transmembrane region" description="Helical" evidence="2">
    <location>
        <begin position="139"/>
        <end position="159"/>
    </location>
</feature>
<keyword evidence="2" id="KW-0472">Membrane</keyword>
<proteinExistence type="predicted"/>
<dbReference type="Proteomes" id="UP000580043">
    <property type="component" value="Unassembled WGS sequence"/>
</dbReference>
<dbReference type="PANTHER" id="PTHR43317">
    <property type="entry name" value="THERMOSPERMINE SYNTHASE ACAULIS5"/>
    <property type="match status" value="1"/>
</dbReference>